<keyword evidence="2" id="KW-1185">Reference proteome</keyword>
<protein>
    <submittedName>
        <fullName evidence="3">GST N-terminal domain-containing protein</fullName>
    </submittedName>
</protein>
<dbReference type="AlphaFoldDB" id="A0A915JHJ5"/>
<evidence type="ECO:0000313" key="3">
    <source>
        <dbReference type="WBParaSite" id="nRc.2.0.1.t25600-RA"/>
    </source>
</evidence>
<proteinExistence type="predicted"/>
<sequence length="76" mass="8902">MVHYKVCYFNGRGRAEGVRFILAQAGVDFEDERITQEDWPKLKSTTIIEFKHLQNSFMVQLERFHAQPNLGCNKTL</sequence>
<reference evidence="3" key="1">
    <citation type="submission" date="2022-11" db="UniProtKB">
        <authorList>
            <consortium name="WormBaseParasite"/>
        </authorList>
    </citation>
    <scope>IDENTIFICATION</scope>
</reference>
<dbReference type="InterPro" id="IPR036249">
    <property type="entry name" value="Thioredoxin-like_sf"/>
</dbReference>
<dbReference type="Gene3D" id="3.40.30.10">
    <property type="entry name" value="Glutaredoxin"/>
    <property type="match status" value="1"/>
</dbReference>
<name>A0A915JHJ5_ROMCU</name>
<dbReference type="PROSITE" id="PS50404">
    <property type="entry name" value="GST_NTER"/>
    <property type="match status" value="1"/>
</dbReference>
<dbReference type="WBParaSite" id="nRc.2.0.1.t25600-RA">
    <property type="protein sequence ID" value="nRc.2.0.1.t25600-RA"/>
    <property type="gene ID" value="nRc.2.0.1.g25600"/>
</dbReference>
<accession>A0A915JHJ5</accession>
<dbReference type="InterPro" id="IPR050213">
    <property type="entry name" value="GST_superfamily"/>
</dbReference>
<dbReference type="GO" id="GO:0004364">
    <property type="term" value="F:glutathione transferase activity"/>
    <property type="evidence" value="ECO:0007669"/>
    <property type="project" value="TreeGrafter"/>
</dbReference>
<feature type="domain" description="GST N-terminal" evidence="1">
    <location>
        <begin position="2"/>
        <end position="76"/>
    </location>
</feature>
<organism evidence="2 3">
    <name type="scientific">Romanomermis culicivorax</name>
    <name type="common">Nematode worm</name>
    <dbReference type="NCBI Taxonomy" id="13658"/>
    <lineage>
        <taxon>Eukaryota</taxon>
        <taxon>Metazoa</taxon>
        <taxon>Ecdysozoa</taxon>
        <taxon>Nematoda</taxon>
        <taxon>Enoplea</taxon>
        <taxon>Dorylaimia</taxon>
        <taxon>Mermithida</taxon>
        <taxon>Mermithoidea</taxon>
        <taxon>Mermithidae</taxon>
        <taxon>Romanomermis</taxon>
    </lineage>
</organism>
<evidence type="ECO:0000259" key="1">
    <source>
        <dbReference type="PROSITE" id="PS50404"/>
    </source>
</evidence>
<dbReference type="CDD" id="cd03039">
    <property type="entry name" value="GST_N_Sigma_like"/>
    <property type="match status" value="1"/>
</dbReference>
<dbReference type="PANTHER" id="PTHR11571:SF150">
    <property type="entry name" value="GLUTATHIONE S-TRANSFERASE"/>
    <property type="match status" value="1"/>
</dbReference>
<dbReference type="Proteomes" id="UP000887565">
    <property type="component" value="Unplaced"/>
</dbReference>
<dbReference type="SUPFAM" id="SSF52833">
    <property type="entry name" value="Thioredoxin-like"/>
    <property type="match status" value="1"/>
</dbReference>
<dbReference type="GO" id="GO:0006749">
    <property type="term" value="P:glutathione metabolic process"/>
    <property type="evidence" value="ECO:0007669"/>
    <property type="project" value="TreeGrafter"/>
</dbReference>
<dbReference type="InterPro" id="IPR004045">
    <property type="entry name" value="Glutathione_S-Trfase_N"/>
</dbReference>
<evidence type="ECO:0000313" key="2">
    <source>
        <dbReference type="Proteomes" id="UP000887565"/>
    </source>
</evidence>
<dbReference type="PANTHER" id="PTHR11571">
    <property type="entry name" value="GLUTATHIONE S-TRANSFERASE"/>
    <property type="match status" value="1"/>
</dbReference>